<dbReference type="HOGENOM" id="CLU_023673_0_0_9"/>
<evidence type="ECO:0000259" key="6">
    <source>
        <dbReference type="SMART" id="SM00382"/>
    </source>
</evidence>
<dbReference type="PATRIC" id="fig|1379739.3.peg.1348"/>
<dbReference type="Pfam" id="PF00004">
    <property type="entry name" value="AAA"/>
    <property type="match status" value="1"/>
</dbReference>
<name>A0A0D1BW14_CLOBO</name>
<dbReference type="PANTHER" id="PTHR42960:SF1">
    <property type="entry name" value="YCF46 PROTEIN"/>
    <property type="match status" value="1"/>
</dbReference>
<evidence type="ECO:0000313" key="7">
    <source>
        <dbReference type="EMBL" id="KIS22991.1"/>
    </source>
</evidence>
<keyword evidence="2" id="KW-0067">ATP-binding</keyword>
<dbReference type="InterPro" id="IPR003593">
    <property type="entry name" value="AAA+_ATPase"/>
</dbReference>
<evidence type="ECO:0000256" key="4">
    <source>
        <dbReference type="ARBA" id="ARBA00040480"/>
    </source>
</evidence>
<sequence>MSIENSNNTERTKKYLANMFKARFPYVYISTWEEERAISVINSVAKDASLIKTPRTTYIWSQTNGMAIENLKGKEETKQPLKALEFIEKCEEPAVFILKDFHVFFGVQGKNIDYTLIRKVRDLVTVLKASPNPKSVVFLSPTVVLPNELQKDITILDFDLPTIDEIKSMLDEMIYVNEQSGRIDMNLNESEKEKICKAALGLTLQEAENAFARAMVQDGKLNIDDIDVVLEEKCQVIKKTGILEFIKSDLKMEDVGGLENLKRWILKRNKSWLDSAQKYNLPAPKGVLITGVPGCGKSLTAKAISAMWQLPLLRLDMGKIFSGVVGSSEENMRKAIKTAEAVSPSILWIDEIEKGFGGASSSGDSGTSMRIFGTFLTWMQEKTKPVFVVATANNISNLPSELLRKGRFDEIFFVDLPTKNERKDIFRLHLKKRLTNAEVCEEVSITEELLSNLADITEGFVGAEIEQAVIAALFEAFSEDRALRVIDLERVIKNTVPLSVTQREQIIKIREWANVRAVAATAKEDRSEYLEVNEEKKGEKKEEDDIRISRGGRTIDF</sequence>
<dbReference type="Pfam" id="PF17862">
    <property type="entry name" value="AAA_lid_3"/>
    <property type="match status" value="1"/>
</dbReference>
<dbReference type="Gene3D" id="3.40.50.300">
    <property type="entry name" value="P-loop containing nucleotide triphosphate hydrolases"/>
    <property type="match status" value="1"/>
</dbReference>
<dbReference type="GO" id="GO:0005524">
    <property type="term" value="F:ATP binding"/>
    <property type="evidence" value="ECO:0007669"/>
    <property type="project" value="UniProtKB-KW"/>
</dbReference>
<protein>
    <recommendedName>
        <fullName evidence="4">Uncharacterized AAA domain-containing protein ycf46</fullName>
    </recommendedName>
</protein>
<dbReference type="RefSeq" id="WP_042386374.1">
    <property type="nucleotide sequence ID" value="NZ_JXSU01000007.1"/>
</dbReference>
<dbReference type="CDD" id="cd19507">
    <property type="entry name" value="RecA-like_Ycf46-like"/>
    <property type="match status" value="1"/>
</dbReference>
<dbReference type="EMBL" id="JXSU01000007">
    <property type="protein sequence ID" value="KIS22991.1"/>
    <property type="molecule type" value="Genomic_DNA"/>
</dbReference>
<feature type="region of interest" description="Disordered" evidence="5">
    <location>
        <begin position="530"/>
        <end position="557"/>
    </location>
</feature>
<accession>A0A0D1BW14</accession>
<dbReference type="InterPro" id="IPR027417">
    <property type="entry name" value="P-loop_NTPase"/>
</dbReference>
<feature type="domain" description="AAA+ ATPase" evidence="6">
    <location>
        <begin position="283"/>
        <end position="418"/>
    </location>
</feature>
<organism evidence="7 8">
    <name type="scientific">Clostridium botulinum B2 450</name>
    <dbReference type="NCBI Taxonomy" id="1379739"/>
    <lineage>
        <taxon>Bacteria</taxon>
        <taxon>Bacillati</taxon>
        <taxon>Bacillota</taxon>
        <taxon>Clostridia</taxon>
        <taxon>Eubacteriales</taxon>
        <taxon>Clostridiaceae</taxon>
        <taxon>Clostridium</taxon>
    </lineage>
</organism>
<comment type="similarity">
    <text evidence="3">Belongs to the AAA ATPase family. Highly divergent.</text>
</comment>
<keyword evidence="1" id="KW-0547">Nucleotide-binding</keyword>
<reference evidence="7 8" key="1">
    <citation type="submission" date="2014-06" db="EMBL/GenBank/DDBJ databases">
        <title>Genome characterization of distinct group I Clostridium botulinum lineages.</title>
        <authorList>
            <person name="Giordani F."/>
            <person name="Anselmo A."/>
            <person name="Fillo S."/>
            <person name="Palozzi A.M."/>
            <person name="Fortunato A."/>
            <person name="Gentile B."/>
            <person name="Ciammaruconi A."/>
            <person name="Anniballi F."/>
            <person name="De Medici D."/>
            <person name="Lista F."/>
        </authorList>
    </citation>
    <scope>NUCLEOTIDE SEQUENCE [LARGE SCALE GENOMIC DNA]</scope>
    <source>
        <strain evidence="7 8">B2 450</strain>
    </source>
</reference>
<dbReference type="InterPro" id="IPR052381">
    <property type="entry name" value="AAA_domain_protein"/>
</dbReference>
<dbReference type="AlphaFoldDB" id="A0A0D1BW14"/>
<dbReference type="PANTHER" id="PTHR42960">
    <property type="entry name" value="YCF46 PROTEIN"/>
    <property type="match status" value="1"/>
</dbReference>
<dbReference type="Gene3D" id="1.10.8.60">
    <property type="match status" value="1"/>
</dbReference>
<dbReference type="SMART" id="SM00382">
    <property type="entry name" value="AAA"/>
    <property type="match status" value="1"/>
</dbReference>
<evidence type="ECO:0000313" key="8">
    <source>
        <dbReference type="Proteomes" id="UP000032250"/>
    </source>
</evidence>
<evidence type="ECO:0000256" key="2">
    <source>
        <dbReference type="ARBA" id="ARBA00022840"/>
    </source>
</evidence>
<dbReference type="InterPro" id="IPR041569">
    <property type="entry name" value="AAA_lid_3"/>
</dbReference>
<dbReference type="GO" id="GO:0016887">
    <property type="term" value="F:ATP hydrolysis activity"/>
    <property type="evidence" value="ECO:0007669"/>
    <property type="project" value="InterPro"/>
</dbReference>
<evidence type="ECO:0000256" key="5">
    <source>
        <dbReference type="SAM" id="MobiDB-lite"/>
    </source>
</evidence>
<proteinExistence type="inferred from homology"/>
<gene>
    <name evidence="7" type="ORF">N495_05135</name>
</gene>
<evidence type="ECO:0000256" key="3">
    <source>
        <dbReference type="ARBA" id="ARBA00038088"/>
    </source>
</evidence>
<evidence type="ECO:0000256" key="1">
    <source>
        <dbReference type="ARBA" id="ARBA00022741"/>
    </source>
</evidence>
<dbReference type="SUPFAM" id="SSF52540">
    <property type="entry name" value="P-loop containing nucleoside triphosphate hydrolases"/>
    <property type="match status" value="2"/>
</dbReference>
<dbReference type="Proteomes" id="UP000032250">
    <property type="component" value="Unassembled WGS sequence"/>
</dbReference>
<dbReference type="InterPro" id="IPR003959">
    <property type="entry name" value="ATPase_AAA_core"/>
</dbReference>
<comment type="caution">
    <text evidence="7">The sequence shown here is derived from an EMBL/GenBank/DDBJ whole genome shotgun (WGS) entry which is preliminary data.</text>
</comment>
<dbReference type="OrthoDB" id="9806903at2"/>